<evidence type="ECO:0000256" key="4">
    <source>
        <dbReference type="RuleBase" id="RU003836"/>
    </source>
</evidence>
<proteinExistence type="inferred from homology"/>
<dbReference type="Pfam" id="PF17284">
    <property type="entry name" value="Spermine_synt_N"/>
    <property type="match status" value="1"/>
</dbReference>
<dbReference type="Gene3D" id="2.30.140.10">
    <property type="entry name" value="Spermidine synthase, tetramerisation domain"/>
    <property type="match status" value="1"/>
</dbReference>
<comment type="caution">
    <text evidence="6">The sequence shown here is derived from an EMBL/GenBank/DDBJ whole genome shotgun (WGS) entry which is preliminary data.</text>
</comment>
<feature type="active site" description="Proton acceptor" evidence="3">
    <location>
        <position position="219"/>
    </location>
</feature>
<dbReference type="FunFam" id="3.40.50.150:FF:000013">
    <property type="entry name" value="Spermidine synthase"/>
    <property type="match status" value="1"/>
</dbReference>
<dbReference type="GO" id="GO:0005829">
    <property type="term" value="C:cytosol"/>
    <property type="evidence" value="ECO:0007669"/>
    <property type="project" value="TreeGrafter"/>
</dbReference>
<sequence length="376" mass="41675">MRPARGVGVAGMHVFPFVAGRGLSGFAVAPVTPSCRTFVDLHRYKRFLRNRSSHPRAAPDSKTEGWFTEIVNTNNNPVLSVDVEKVLHQERSNFQDILVFKSKSFGTVLALDNAIQCTERDEFSYQEMITFLPLNSHPDPKDVLIIGGGDGGVAREVVKHPSVVSVTQCEIDEKVVEVSKKYLPFMAEGFNSPKLELKIGDGVQFIKETTRKFDVVITDSSDPVGPAEALFQKPYYEGLKRVLKPGGILCSQGESMWFDLKLIEEMMDMCRTLFPVVNYASIYTPTYPSGQIGFLLCSTSPVSSVAPSFAKISDERTRTSTIRCTSSPEEQLRNMKVRYYSPEVHQAALALPRFVKQVGAGCHTLLPSPVLDTANK</sequence>
<dbReference type="VEuPathDB" id="VectorBase:LOC119171924"/>
<dbReference type="GO" id="GO:0008295">
    <property type="term" value="P:spermidine biosynthetic process"/>
    <property type="evidence" value="ECO:0007669"/>
    <property type="project" value="TreeGrafter"/>
</dbReference>
<evidence type="ECO:0000256" key="3">
    <source>
        <dbReference type="PROSITE-ProRule" id="PRU00354"/>
    </source>
</evidence>
<dbReference type="InterPro" id="IPR001045">
    <property type="entry name" value="Spermi_synthase"/>
</dbReference>
<dbReference type="PANTHER" id="PTHR11558">
    <property type="entry name" value="SPERMIDINE/SPERMINE SYNTHASE"/>
    <property type="match status" value="1"/>
</dbReference>
<dbReference type="AlphaFoldDB" id="A0A9J6F5M2"/>
<dbReference type="PROSITE" id="PS51006">
    <property type="entry name" value="PABS_2"/>
    <property type="match status" value="1"/>
</dbReference>
<dbReference type="CDD" id="cd02440">
    <property type="entry name" value="AdoMet_MTases"/>
    <property type="match status" value="1"/>
</dbReference>
<dbReference type="Proteomes" id="UP000821866">
    <property type="component" value="Chromosome 1"/>
</dbReference>
<evidence type="ECO:0000313" key="7">
    <source>
        <dbReference type="Proteomes" id="UP000821866"/>
    </source>
</evidence>
<dbReference type="InterPro" id="IPR030373">
    <property type="entry name" value="PABS_CS"/>
</dbReference>
<dbReference type="GO" id="GO:0004766">
    <property type="term" value="F:spermidine synthase activity"/>
    <property type="evidence" value="ECO:0007669"/>
    <property type="project" value="TreeGrafter"/>
</dbReference>
<feature type="domain" description="PABS" evidence="5">
    <location>
        <begin position="64"/>
        <end position="299"/>
    </location>
</feature>
<dbReference type="InterPro" id="IPR030374">
    <property type="entry name" value="PABS"/>
</dbReference>
<gene>
    <name evidence="6" type="ORF">HPB51_018638</name>
</gene>
<dbReference type="SUPFAM" id="SSF53335">
    <property type="entry name" value="S-adenosyl-L-methionine-dependent methyltransferases"/>
    <property type="match status" value="1"/>
</dbReference>
<protein>
    <recommendedName>
        <fullName evidence="5">PABS domain-containing protein</fullName>
    </recommendedName>
</protein>
<evidence type="ECO:0000313" key="6">
    <source>
        <dbReference type="EMBL" id="KAH8041844.1"/>
    </source>
</evidence>
<accession>A0A9J6F5M2</accession>
<evidence type="ECO:0000256" key="1">
    <source>
        <dbReference type="ARBA" id="ARBA00007867"/>
    </source>
</evidence>
<reference evidence="6" key="2">
    <citation type="submission" date="2021-09" db="EMBL/GenBank/DDBJ databases">
        <authorList>
            <person name="Jia N."/>
            <person name="Wang J."/>
            <person name="Shi W."/>
            <person name="Du L."/>
            <person name="Sun Y."/>
            <person name="Zhan W."/>
            <person name="Jiang J."/>
            <person name="Wang Q."/>
            <person name="Zhang B."/>
            <person name="Ji P."/>
            <person name="Sakyi L.B."/>
            <person name="Cui X."/>
            <person name="Yuan T."/>
            <person name="Jiang B."/>
            <person name="Yang W."/>
            <person name="Lam T.T.-Y."/>
            <person name="Chang Q."/>
            <person name="Ding S."/>
            <person name="Wang X."/>
            <person name="Zhu J."/>
            <person name="Ruan X."/>
            <person name="Zhao L."/>
            <person name="Wei J."/>
            <person name="Que T."/>
            <person name="Du C."/>
            <person name="Cheng J."/>
            <person name="Dai P."/>
            <person name="Han X."/>
            <person name="Huang E."/>
            <person name="Gao Y."/>
            <person name="Liu J."/>
            <person name="Shao H."/>
            <person name="Ye R."/>
            <person name="Li L."/>
            <person name="Wei W."/>
            <person name="Wang X."/>
            <person name="Wang C."/>
            <person name="Huo Q."/>
            <person name="Li W."/>
            <person name="Guo W."/>
            <person name="Chen H."/>
            <person name="Chen S."/>
            <person name="Zhou L."/>
            <person name="Zhou L."/>
            <person name="Ni X."/>
            <person name="Tian J."/>
            <person name="Zhou Y."/>
            <person name="Sheng Y."/>
            <person name="Liu T."/>
            <person name="Pan Y."/>
            <person name="Xia L."/>
            <person name="Li J."/>
            <person name="Zhao F."/>
            <person name="Cao W."/>
        </authorList>
    </citation>
    <scope>NUCLEOTIDE SEQUENCE</scope>
    <source>
        <strain evidence="6">Rmic-2018</strain>
        <tissue evidence="6">Larvae</tissue>
    </source>
</reference>
<reference evidence="6" key="1">
    <citation type="journal article" date="2020" name="Cell">
        <title>Large-Scale Comparative Analyses of Tick Genomes Elucidate Their Genetic Diversity and Vector Capacities.</title>
        <authorList>
            <consortium name="Tick Genome and Microbiome Consortium (TIGMIC)"/>
            <person name="Jia N."/>
            <person name="Wang J."/>
            <person name="Shi W."/>
            <person name="Du L."/>
            <person name="Sun Y."/>
            <person name="Zhan W."/>
            <person name="Jiang J.F."/>
            <person name="Wang Q."/>
            <person name="Zhang B."/>
            <person name="Ji P."/>
            <person name="Bell-Sakyi L."/>
            <person name="Cui X.M."/>
            <person name="Yuan T.T."/>
            <person name="Jiang B.G."/>
            <person name="Yang W.F."/>
            <person name="Lam T.T."/>
            <person name="Chang Q.C."/>
            <person name="Ding S.J."/>
            <person name="Wang X.J."/>
            <person name="Zhu J.G."/>
            <person name="Ruan X.D."/>
            <person name="Zhao L."/>
            <person name="Wei J.T."/>
            <person name="Ye R.Z."/>
            <person name="Que T.C."/>
            <person name="Du C.H."/>
            <person name="Zhou Y.H."/>
            <person name="Cheng J.X."/>
            <person name="Dai P.F."/>
            <person name="Guo W.B."/>
            <person name="Han X.H."/>
            <person name="Huang E.J."/>
            <person name="Li L.F."/>
            <person name="Wei W."/>
            <person name="Gao Y.C."/>
            <person name="Liu J.Z."/>
            <person name="Shao H.Z."/>
            <person name="Wang X."/>
            <person name="Wang C.C."/>
            <person name="Yang T.C."/>
            <person name="Huo Q.B."/>
            <person name="Li W."/>
            <person name="Chen H.Y."/>
            <person name="Chen S.E."/>
            <person name="Zhou L.G."/>
            <person name="Ni X.B."/>
            <person name="Tian J.H."/>
            <person name="Sheng Y."/>
            <person name="Liu T."/>
            <person name="Pan Y.S."/>
            <person name="Xia L.Y."/>
            <person name="Li J."/>
            <person name="Zhao F."/>
            <person name="Cao W.C."/>
        </authorList>
    </citation>
    <scope>NUCLEOTIDE SEQUENCE</scope>
    <source>
        <strain evidence="6">Rmic-2018</strain>
    </source>
</reference>
<dbReference type="NCBIfam" id="TIGR00417">
    <property type="entry name" value="speE"/>
    <property type="match status" value="1"/>
</dbReference>
<keyword evidence="2 3" id="KW-0808">Transferase</keyword>
<comment type="similarity">
    <text evidence="1 4">Belongs to the spermidine/spermine synthase family.</text>
</comment>
<organism evidence="6 7">
    <name type="scientific">Rhipicephalus microplus</name>
    <name type="common">Cattle tick</name>
    <name type="synonym">Boophilus microplus</name>
    <dbReference type="NCBI Taxonomy" id="6941"/>
    <lineage>
        <taxon>Eukaryota</taxon>
        <taxon>Metazoa</taxon>
        <taxon>Ecdysozoa</taxon>
        <taxon>Arthropoda</taxon>
        <taxon>Chelicerata</taxon>
        <taxon>Arachnida</taxon>
        <taxon>Acari</taxon>
        <taxon>Parasitiformes</taxon>
        <taxon>Ixodida</taxon>
        <taxon>Ixodoidea</taxon>
        <taxon>Ixodidae</taxon>
        <taxon>Rhipicephalinae</taxon>
        <taxon>Rhipicephalus</taxon>
        <taxon>Boophilus</taxon>
    </lineage>
</organism>
<dbReference type="InterPro" id="IPR029063">
    <property type="entry name" value="SAM-dependent_MTases_sf"/>
</dbReference>
<dbReference type="HAMAP" id="MF_00198">
    <property type="entry name" value="Spermidine_synth"/>
    <property type="match status" value="1"/>
</dbReference>
<dbReference type="InterPro" id="IPR035246">
    <property type="entry name" value="Spermidine_synt_N"/>
</dbReference>
<dbReference type="NCBIfam" id="NF002010">
    <property type="entry name" value="PRK00811.1"/>
    <property type="match status" value="1"/>
</dbReference>
<keyword evidence="3" id="KW-0620">Polyamine biosynthesis</keyword>
<evidence type="ECO:0000259" key="5">
    <source>
        <dbReference type="PROSITE" id="PS51006"/>
    </source>
</evidence>
<keyword evidence="7" id="KW-1185">Reference proteome</keyword>
<dbReference type="PANTHER" id="PTHR11558:SF11">
    <property type="entry name" value="SPERMIDINE SYNTHASE"/>
    <property type="match status" value="1"/>
</dbReference>
<dbReference type="PROSITE" id="PS01330">
    <property type="entry name" value="PABS_1"/>
    <property type="match status" value="1"/>
</dbReference>
<name>A0A9J6F5M2_RHIMP</name>
<dbReference type="Pfam" id="PF01564">
    <property type="entry name" value="Spermine_synth"/>
    <property type="match status" value="1"/>
</dbReference>
<dbReference type="EMBL" id="JABSTU010000001">
    <property type="protein sequence ID" value="KAH8041844.1"/>
    <property type="molecule type" value="Genomic_DNA"/>
</dbReference>
<dbReference type="Gene3D" id="3.40.50.150">
    <property type="entry name" value="Vaccinia Virus protein VP39"/>
    <property type="match status" value="1"/>
</dbReference>
<dbReference type="InterPro" id="IPR037163">
    <property type="entry name" value="Spermidine_synt_N_sf"/>
</dbReference>
<evidence type="ECO:0000256" key="2">
    <source>
        <dbReference type="ARBA" id="ARBA00022679"/>
    </source>
</evidence>